<evidence type="ECO:0000313" key="10">
    <source>
        <dbReference type="Proteomes" id="UP000267821"/>
    </source>
</evidence>
<evidence type="ECO:0000259" key="8">
    <source>
        <dbReference type="PROSITE" id="PS50250"/>
    </source>
</evidence>
<dbReference type="GO" id="GO:0008180">
    <property type="term" value="C:COP9 signalosome"/>
    <property type="evidence" value="ECO:0007669"/>
    <property type="project" value="UniProtKB-KW"/>
</dbReference>
<dbReference type="InterPro" id="IPR033464">
    <property type="entry name" value="CSN8_PSD8_EIF3K"/>
</dbReference>
<keyword evidence="6" id="KW-0736">Signalosome</keyword>
<feature type="domain" description="PCI" evidence="8">
    <location>
        <begin position="3"/>
        <end position="210"/>
    </location>
</feature>
<proteinExistence type="inferred from homology"/>
<dbReference type="GO" id="GO:0005737">
    <property type="term" value="C:cytoplasm"/>
    <property type="evidence" value="ECO:0007669"/>
    <property type="project" value="UniProtKB-SubCell"/>
</dbReference>
<dbReference type="PANTHER" id="PTHR13339">
    <property type="entry name" value="COP9 SIGNALOSOME COMPLEX SUBUNIT 8"/>
    <property type="match status" value="1"/>
</dbReference>
<keyword evidence="10" id="KW-1185">Reference proteome</keyword>
<keyword evidence="7" id="KW-0539">Nucleus</keyword>
<sequence>MASNQTFSIEYIATLATSTKLSPHILVELLADLEATAITIPLTEQTTDLISTYYSAFLLSLLLIDDVNEARFLSKRISSHLAHTLPSQRPTPVSDLTAYPLIPPTYNLLKAVYTRSYSSIYNTLLSTPWSPELQPLASMFLEHFRRKTFKLLSYAYTTITPSQAATYLGFQNESEQVVLQKLMAEGWVWDGDQGLLKTVAKEDDEDDVGGVISQAKGGNDGRIERLTGLVTHLTEV</sequence>
<evidence type="ECO:0000256" key="5">
    <source>
        <dbReference type="ARBA" id="ARBA00022490"/>
    </source>
</evidence>
<evidence type="ECO:0000256" key="3">
    <source>
        <dbReference type="ARBA" id="ARBA00008252"/>
    </source>
</evidence>
<dbReference type="GO" id="GO:0010387">
    <property type="term" value="P:COP9 signalosome assembly"/>
    <property type="evidence" value="ECO:0007669"/>
    <property type="project" value="InterPro"/>
</dbReference>
<evidence type="ECO:0000313" key="9">
    <source>
        <dbReference type="EMBL" id="RPB24741.1"/>
    </source>
</evidence>
<comment type="similarity">
    <text evidence="3">Belongs to the CSN8 family.</text>
</comment>
<name>A0A3N4LVS2_9PEZI</name>
<dbReference type="Proteomes" id="UP000267821">
    <property type="component" value="Unassembled WGS sequence"/>
</dbReference>
<dbReference type="Pfam" id="PF10075">
    <property type="entry name" value="CSN8_PSD8_EIF3K"/>
    <property type="match status" value="1"/>
</dbReference>
<dbReference type="GO" id="GO:0000338">
    <property type="term" value="P:protein deneddylation"/>
    <property type="evidence" value="ECO:0007669"/>
    <property type="project" value="InterPro"/>
</dbReference>
<evidence type="ECO:0000256" key="2">
    <source>
        <dbReference type="ARBA" id="ARBA00004496"/>
    </source>
</evidence>
<dbReference type="OrthoDB" id="5351233at2759"/>
<accession>A0A3N4LVS2</accession>
<gene>
    <name evidence="9" type="ORF">L211DRAFT_807303</name>
</gene>
<dbReference type="InterPro" id="IPR033205">
    <property type="entry name" value="COP9_CSN8"/>
</dbReference>
<reference evidence="9 10" key="1">
    <citation type="journal article" date="2018" name="Nat. Ecol. Evol.">
        <title>Pezizomycetes genomes reveal the molecular basis of ectomycorrhizal truffle lifestyle.</title>
        <authorList>
            <person name="Murat C."/>
            <person name="Payen T."/>
            <person name="Noel B."/>
            <person name="Kuo A."/>
            <person name="Morin E."/>
            <person name="Chen J."/>
            <person name="Kohler A."/>
            <person name="Krizsan K."/>
            <person name="Balestrini R."/>
            <person name="Da Silva C."/>
            <person name="Montanini B."/>
            <person name="Hainaut M."/>
            <person name="Levati E."/>
            <person name="Barry K.W."/>
            <person name="Belfiori B."/>
            <person name="Cichocki N."/>
            <person name="Clum A."/>
            <person name="Dockter R.B."/>
            <person name="Fauchery L."/>
            <person name="Guy J."/>
            <person name="Iotti M."/>
            <person name="Le Tacon F."/>
            <person name="Lindquist E.A."/>
            <person name="Lipzen A."/>
            <person name="Malagnac F."/>
            <person name="Mello A."/>
            <person name="Molinier V."/>
            <person name="Miyauchi S."/>
            <person name="Poulain J."/>
            <person name="Riccioni C."/>
            <person name="Rubini A."/>
            <person name="Sitrit Y."/>
            <person name="Splivallo R."/>
            <person name="Traeger S."/>
            <person name="Wang M."/>
            <person name="Zifcakova L."/>
            <person name="Wipf D."/>
            <person name="Zambonelli A."/>
            <person name="Paolocci F."/>
            <person name="Nowrousian M."/>
            <person name="Ottonello S."/>
            <person name="Baldrian P."/>
            <person name="Spatafora J.W."/>
            <person name="Henrissat B."/>
            <person name="Nagy L.G."/>
            <person name="Aury J.M."/>
            <person name="Wincker P."/>
            <person name="Grigoriev I.V."/>
            <person name="Bonfante P."/>
            <person name="Martin F.M."/>
        </authorList>
    </citation>
    <scope>NUCLEOTIDE SEQUENCE [LARGE SCALE GENOMIC DNA]</scope>
    <source>
        <strain evidence="9 10">ATCC MYA-4762</strain>
    </source>
</reference>
<organism evidence="9 10">
    <name type="scientific">Terfezia boudieri ATCC MYA-4762</name>
    <dbReference type="NCBI Taxonomy" id="1051890"/>
    <lineage>
        <taxon>Eukaryota</taxon>
        <taxon>Fungi</taxon>
        <taxon>Dikarya</taxon>
        <taxon>Ascomycota</taxon>
        <taxon>Pezizomycotina</taxon>
        <taxon>Pezizomycetes</taxon>
        <taxon>Pezizales</taxon>
        <taxon>Pezizaceae</taxon>
        <taxon>Terfezia</taxon>
    </lineage>
</organism>
<evidence type="ECO:0000256" key="1">
    <source>
        <dbReference type="ARBA" id="ARBA00004123"/>
    </source>
</evidence>
<dbReference type="STRING" id="1051890.A0A3N4LVS2"/>
<dbReference type="PANTHER" id="PTHR13339:SF0">
    <property type="entry name" value="COP9 SIGNALOSOME COMPLEX SUBUNIT 8"/>
    <property type="match status" value="1"/>
</dbReference>
<dbReference type="Gene3D" id="1.25.40.990">
    <property type="match status" value="1"/>
</dbReference>
<evidence type="ECO:0000256" key="4">
    <source>
        <dbReference type="ARBA" id="ARBA00014875"/>
    </source>
</evidence>
<evidence type="ECO:0000256" key="6">
    <source>
        <dbReference type="ARBA" id="ARBA00022790"/>
    </source>
</evidence>
<dbReference type="EMBL" id="ML121540">
    <property type="protein sequence ID" value="RPB24741.1"/>
    <property type="molecule type" value="Genomic_DNA"/>
</dbReference>
<dbReference type="PROSITE" id="PS50250">
    <property type="entry name" value="PCI"/>
    <property type="match status" value="1"/>
</dbReference>
<dbReference type="AlphaFoldDB" id="A0A3N4LVS2"/>
<keyword evidence="5" id="KW-0963">Cytoplasm</keyword>
<evidence type="ECO:0000256" key="7">
    <source>
        <dbReference type="ARBA" id="ARBA00023242"/>
    </source>
</evidence>
<protein>
    <recommendedName>
        <fullName evidence="4">COP9 signalosome complex subunit 8</fullName>
    </recommendedName>
</protein>
<dbReference type="InParanoid" id="A0A3N4LVS2"/>
<dbReference type="InterPro" id="IPR000717">
    <property type="entry name" value="PCI_dom"/>
</dbReference>
<comment type="subcellular location">
    <subcellularLocation>
        <location evidence="2">Cytoplasm</location>
    </subcellularLocation>
    <subcellularLocation>
        <location evidence="1">Nucleus</location>
    </subcellularLocation>
</comment>